<evidence type="ECO:0000256" key="1">
    <source>
        <dbReference type="SAM" id="MobiDB-lite"/>
    </source>
</evidence>
<feature type="compositionally biased region" description="Basic and acidic residues" evidence="1">
    <location>
        <begin position="329"/>
        <end position="340"/>
    </location>
</feature>
<dbReference type="AlphaFoldDB" id="A0A518K5S9"/>
<gene>
    <name evidence="3" type="ORF">Spa11_13460</name>
</gene>
<keyword evidence="4" id="KW-1185">Reference proteome</keyword>
<dbReference type="NCBIfam" id="TIGR03177">
    <property type="entry name" value="pilus_cpaB"/>
    <property type="match status" value="1"/>
</dbReference>
<organism evidence="3 4">
    <name type="scientific">Botrimarina mediterranea</name>
    <dbReference type="NCBI Taxonomy" id="2528022"/>
    <lineage>
        <taxon>Bacteria</taxon>
        <taxon>Pseudomonadati</taxon>
        <taxon>Planctomycetota</taxon>
        <taxon>Planctomycetia</taxon>
        <taxon>Pirellulales</taxon>
        <taxon>Lacipirellulaceae</taxon>
        <taxon>Botrimarina</taxon>
    </lineage>
</organism>
<dbReference type="CDD" id="cd11614">
    <property type="entry name" value="SAF_CpaB_FlgA_like"/>
    <property type="match status" value="1"/>
</dbReference>
<dbReference type="InterPro" id="IPR017592">
    <property type="entry name" value="Pilus_assmbl_Flp-typ_CpaB"/>
</dbReference>
<dbReference type="RefSeq" id="WP_145109644.1">
    <property type="nucleotide sequence ID" value="NZ_CP036349.1"/>
</dbReference>
<feature type="region of interest" description="Disordered" evidence="1">
    <location>
        <begin position="313"/>
        <end position="357"/>
    </location>
</feature>
<protein>
    <submittedName>
        <fullName evidence="3">SAF domain protein</fullName>
    </submittedName>
</protein>
<name>A0A518K5S9_9BACT</name>
<accession>A0A518K5S9</accession>
<dbReference type="EMBL" id="CP036349">
    <property type="protein sequence ID" value="QDV73153.1"/>
    <property type="molecule type" value="Genomic_DNA"/>
</dbReference>
<evidence type="ECO:0000259" key="2">
    <source>
        <dbReference type="SMART" id="SM00858"/>
    </source>
</evidence>
<dbReference type="SMART" id="SM00858">
    <property type="entry name" value="SAF"/>
    <property type="match status" value="1"/>
</dbReference>
<dbReference type="Pfam" id="PF08666">
    <property type="entry name" value="SAF"/>
    <property type="match status" value="1"/>
</dbReference>
<dbReference type="Gene3D" id="3.90.1210.10">
    <property type="entry name" value="Antifreeze-like/N-acetylneuraminic acid synthase C-terminal domain"/>
    <property type="match status" value="1"/>
</dbReference>
<dbReference type="InterPro" id="IPR031571">
    <property type="entry name" value="RcpC_dom"/>
</dbReference>
<dbReference type="Pfam" id="PF16976">
    <property type="entry name" value="RcpC"/>
    <property type="match status" value="1"/>
</dbReference>
<evidence type="ECO:0000313" key="4">
    <source>
        <dbReference type="Proteomes" id="UP000316426"/>
    </source>
</evidence>
<evidence type="ECO:0000313" key="3">
    <source>
        <dbReference type="EMBL" id="QDV73153.1"/>
    </source>
</evidence>
<reference evidence="3 4" key="1">
    <citation type="submission" date="2019-02" db="EMBL/GenBank/DDBJ databases">
        <title>Deep-cultivation of Planctomycetes and their phenomic and genomic characterization uncovers novel biology.</title>
        <authorList>
            <person name="Wiegand S."/>
            <person name="Jogler M."/>
            <person name="Boedeker C."/>
            <person name="Pinto D."/>
            <person name="Vollmers J."/>
            <person name="Rivas-Marin E."/>
            <person name="Kohn T."/>
            <person name="Peeters S.H."/>
            <person name="Heuer A."/>
            <person name="Rast P."/>
            <person name="Oberbeckmann S."/>
            <person name="Bunk B."/>
            <person name="Jeske O."/>
            <person name="Meyerdierks A."/>
            <person name="Storesund J.E."/>
            <person name="Kallscheuer N."/>
            <person name="Luecker S."/>
            <person name="Lage O.M."/>
            <person name="Pohl T."/>
            <person name="Merkel B.J."/>
            <person name="Hornburger P."/>
            <person name="Mueller R.-W."/>
            <person name="Bruemmer F."/>
            <person name="Labrenz M."/>
            <person name="Spormann A.M."/>
            <person name="Op den Camp H."/>
            <person name="Overmann J."/>
            <person name="Amann R."/>
            <person name="Jetten M.S.M."/>
            <person name="Mascher T."/>
            <person name="Medema M.H."/>
            <person name="Devos D.P."/>
            <person name="Kaster A.-K."/>
            <person name="Ovreas L."/>
            <person name="Rohde M."/>
            <person name="Galperin M.Y."/>
            <person name="Jogler C."/>
        </authorList>
    </citation>
    <scope>NUCLEOTIDE SEQUENCE [LARGE SCALE GENOMIC DNA]</scope>
    <source>
        <strain evidence="3 4">Spa11</strain>
    </source>
</reference>
<proteinExistence type="predicted"/>
<dbReference type="Proteomes" id="UP000316426">
    <property type="component" value="Chromosome"/>
</dbReference>
<dbReference type="PROSITE" id="PS51257">
    <property type="entry name" value="PROKAR_LIPOPROTEIN"/>
    <property type="match status" value="1"/>
</dbReference>
<dbReference type="InterPro" id="IPR013974">
    <property type="entry name" value="SAF"/>
</dbReference>
<sequence length="357" mass="37918">MRPKSLILLALALGCGLAASIGISRVMDANANRPAVQLETTPIYVALHNINLGDPIGAGMVALEEWPASKAPKGSISKLEDLEGRRPRTTIVAGTPILEAQLLAQGETADPVANIPDGYRLSTISVNAEKVAAGLLSPGDRVDVQLFMAASQRDGVPVATTRVILQNIRVFAIEQAVQRTAEGEDARAIPKTVSLLVTPEQASKLDLAQNLGELSLIPRNPNDESASAMVEVTIEDILGTRSDRNTRVDEQNRDAEKVQKPSLFDTVVGMMSQASKEVPPFEMTIVQAEEVSTMHFDRRTGAPLRGATEAFAGSRPKTAGAPVSFTNDGKIDFGGEKKDAGGAGAPPDFPIQLEELK</sequence>
<feature type="domain" description="SAF" evidence="2">
    <location>
        <begin position="41"/>
        <end position="103"/>
    </location>
</feature>
<dbReference type="KEGG" id="bmei:Spa11_13460"/>